<sequence>MSVLTIPNNGLQLESSAKSSNFLPLQAFGITLNDNVIEDLIKRVQNGDQIELSLGNDPSFHYGSKVQKIEPGSFEYDLYLTNLDDSPTKAQRLPSPTMSLFKKPAGTTGKPAKSQTERAAKGGKLPGRAPSSGPESDKNTSGTKLVNGIPKDVTQRGKGGKGGKGGGFLPAGKSMATALSSNTSRSLPPSPSLNSAKSPNPVISASQQLLEKNKEQRSILVHELAARDQAYEHLQNCWMGADSDLKPTLEKVATYDELSKKWSLKKLFWKELDVWNYNYDSAEDRQAAIDNAIKQYDKQRIGTTSPEWERLLPPEERGQGKTLSKLQATLANRNITHVQKTEDGGKGDVDSSKPKSAPMSRSGSQSGTSKTKKSTDQAKRLLSTNPKKPAAPKKPIGKAKLADEKDKRGPLSEEFVLDSGSSGDEAPPSNPAPAAKPRPVEKPNKRPVEQVAEKAAERRKGSPAPVSAPKPKPIVRAPRAPLKAPISASTKRAREDDDSSSSSGTPLSKRLKPKEIQKPRPNTTTAKHRMSDVSQTSRSTVTATQSSNFSIKSKNTSPAKSSPLASSPPTNASDLEEQSQGRTQSQKKKQQQQRNGDRTNGLTNGNSVLSIKKRKERETEPPVPNKRPRVSKEVLKRASLFTRYYERYEALHKEIVTLKEPPEDKLADLLDMRERLVTMKSEIAREVAASA</sequence>
<feature type="compositionally biased region" description="Basic and acidic residues" evidence="1">
    <location>
        <begin position="400"/>
        <end position="411"/>
    </location>
</feature>
<gene>
    <name evidence="2" type="ORF">DL762_006687</name>
</gene>
<feature type="compositionally biased region" description="Basic and acidic residues" evidence="1">
    <location>
        <begin position="438"/>
        <end position="460"/>
    </location>
</feature>
<organism evidence="2 3">
    <name type="scientific">Monosporascus cannonballus</name>
    <dbReference type="NCBI Taxonomy" id="155416"/>
    <lineage>
        <taxon>Eukaryota</taxon>
        <taxon>Fungi</taxon>
        <taxon>Dikarya</taxon>
        <taxon>Ascomycota</taxon>
        <taxon>Pezizomycotina</taxon>
        <taxon>Sordariomycetes</taxon>
        <taxon>Xylariomycetidae</taxon>
        <taxon>Xylariales</taxon>
        <taxon>Xylariales incertae sedis</taxon>
        <taxon>Monosporascus</taxon>
    </lineage>
</organism>
<feature type="compositionally biased region" description="Polar residues" evidence="1">
    <location>
        <begin position="532"/>
        <end position="556"/>
    </location>
</feature>
<keyword evidence="3" id="KW-1185">Reference proteome</keyword>
<feature type="compositionally biased region" description="Low complexity" evidence="1">
    <location>
        <begin position="360"/>
        <end position="369"/>
    </location>
</feature>
<feature type="compositionally biased region" description="Gly residues" evidence="1">
    <location>
        <begin position="160"/>
        <end position="169"/>
    </location>
</feature>
<accession>A0ABY0H1A4</accession>
<dbReference type="Proteomes" id="UP000294003">
    <property type="component" value="Unassembled WGS sequence"/>
</dbReference>
<feature type="compositionally biased region" description="Low complexity" evidence="1">
    <location>
        <begin position="557"/>
        <end position="569"/>
    </location>
</feature>
<evidence type="ECO:0000313" key="3">
    <source>
        <dbReference type="Proteomes" id="UP000294003"/>
    </source>
</evidence>
<evidence type="ECO:0008006" key="4">
    <source>
        <dbReference type="Google" id="ProtNLM"/>
    </source>
</evidence>
<feature type="region of interest" description="Disordered" evidence="1">
    <location>
        <begin position="333"/>
        <end position="631"/>
    </location>
</feature>
<reference evidence="2 3" key="1">
    <citation type="submission" date="2018-06" db="EMBL/GenBank/DDBJ databases">
        <title>Complete Genomes of Monosporascus.</title>
        <authorList>
            <person name="Robinson A.J."/>
            <person name="Natvig D.O."/>
        </authorList>
    </citation>
    <scope>NUCLEOTIDE SEQUENCE [LARGE SCALE GENOMIC DNA]</scope>
    <source>
        <strain evidence="2 3">CBS 609.92</strain>
    </source>
</reference>
<comment type="caution">
    <text evidence="2">The sequence shown here is derived from an EMBL/GenBank/DDBJ whole genome shotgun (WGS) entry which is preliminary data.</text>
</comment>
<proteinExistence type="predicted"/>
<protein>
    <recommendedName>
        <fullName evidence="4">RING-type E3 ubiquitin transferase</fullName>
    </recommendedName>
</protein>
<name>A0ABY0H1A4_9PEZI</name>
<evidence type="ECO:0000256" key="1">
    <source>
        <dbReference type="SAM" id="MobiDB-lite"/>
    </source>
</evidence>
<feature type="compositionally biased region" description="Basic and acidic residues" evidence="1">
    <location>
        <begin position="339"/>
        <end position="353"/>
    </location>
</feature>
<feature type="compositionally biased region" description="Polar residues" evidence="1">
    <location>
        <begin position="87"/>
        <end position="98"/>
    </location>
</feature>
<feature type="region of interest" description="Disordered" evidence="1">
    <location>
        <begin position="87"/>
        <end position="200"/>
    </location>
</feature>
<evidence type="ECO:0000313" key="2">
    <source>
        <dbReference type="EMBL" id="RYO82276.1"/>
    </source>
</evidence>
<feature type="compositionally biased region" description="Low complexity" evidence="1">
    <location>
        <begin position="179"/>
        <end position="200"/>
    </location>
</feature>
<feature type="compositionally biased region" description="Polar residues" evidence="1">
    <location>
        <begin position="598"/>
        <end position="609"/>
    </location>
</feature>
<dbReference type="EMBL" id="QJNS01000221">
    <property type="protein sequence ID" value="RYO82276.1"/>
    <property type="molecule type" value="Genomic_DNA"/>
</dbReference>